<protein>
    <submittedName>
        <fullName evidence="1">Uncharacterized protein</fullName>
    </submittedName>
</protein>
<dbReference type="EMBL" id="LXQA011094609">
    <property type="protein sequence ID" value="MCI84582.1"/>
    <property type="molecule type" value="Genomic_DNA"/>
</dbReference>
<organism evidence="1 2">
    <name type="scientific">Trifolium medium</name>
    <dbReference type="NCBI Taxonomy" id="97028"/>
    <lineage>
        <taxon>Eukaryota</taxon>
        <taxon>Viridiplantae</taxon>
        <taxon>Streptophyta</taxon>
        <taxon>Embryophyta</taxon>
        <taxon>Tracheophyta</taxon>
        <taxon>Spermatophyta</taxon>
        <taxon>Magnoliopsida</taxon>
        <taxon>eudicotyledons</taxon>
        <taxon>Gunneridae</taxon>
        <taxon>Pentapetalae</taxon>
        <taxon>rosids</taxon>
        <taxon>fabids</taxon>
        <taxon>Fabales</taxon>
        <taxon>Fabaceae</taxon>
        <taxon>Papilionoideae</taxon>
        <taxon>50 kb inversion clade</taxon>
        <taxon>NPAAA clade</taxon>
        <taxon>Hologalegina</taxon>
        <taxon>IRL clade</taxon>
        <taxon>Trifolieae</taxon>
        <taxon>Trifolium</taxon>
    </lineage>
</organism>
<proteinExistence type="predicted"/>
<name>A0A392VAV7_9FABA</name>
<accession>A0A392VAV7</accession>
<evidence type="ECO:0000313" key="2">
    <source>
        <dbReference type="Proteomes" id="UP000265520"/>
    </source>
</evidence>
<dbReference type="AlphaFoldDB" id="A0A392VAV7"/>
<comment type="caution">
    <text evidence="1">The sequence shown here is derived from an EMBL/GenBank/DDBJ whole genome shotgun (WGS) entry which is preliminary data.</text>
</comment>
<evidence type="ECO:0000313" key="1">
    <source>
        <dbReference type="EMBL" id="MCI84582.1"/>
    </source>
</evidence>
<sequence>MGCAERRWQSQNVLPKFYLRWTQK</sequence>
<reference evidence="1 2" key="1">
    <citation type="journal article" date="2018" name="Front. Plant Sci.">
        <title>Red Clover (Trifolium pratense) and Zigzag Clover (T. medium) - A Picture of Genomic Similarities and Differences.</title>
        <authorList>
            <person name="Dluhosova J."/>
            <person name="Istvanek J."/>
            <person name="Nedelnik J."/>
            <person name="Repkova J."/>
        </authorList>
    </citation>
    <scope>NUCLEOTIDE SEQUENCE [LARGE SCALE GENOMIC DNA]</scope>
    <source>
        <strain evidence="2">cv. 10/8</strain>
        <tissue evidence="1">Leaf</tissue>
    </source>
</reference>
<feature type="non-terminal residue" evidence="1">
    <location>
        <position position="24"/>
    </location>
</feature>
<keyword evidence="2" id="KW-1185">Reference proteome</keyword>
<dbReference type="Proteomes" id="UP000265520">
    <property type="component" value="Unassembled WGS sequence"/>
</dbReference>